<dbReference type="PANTHER" id="PTHR44218:SF10">
    <property type="entry name" value="LIGASE COP1, PUTATIVE-RELATED"/>
    <property type="match status" value="1"/>
</dbReference>
<dbReference type="Proteomes" id="UP001603857">
    <property type="component" value="Unassembled WGS sequence"/>
</dbReference>
<sequence length="433" mass="49117">MKKHSKSRMLSGLSSNRKILSHVSTPFFHTYLLAAAAVLLLAVFAYCLRRRKSYSAGASIPCHTPEIQPLLLQPHHQQPKWILESELRHEPEESNSVADVGVSDTEAETKILLHFLLSLREEKKKQAAKLEEVLNFLNEDIKELERSNPFETDSLFPLAQMNNTEVGSISLNLKDSSNSDISRSIRRSFVDEERFMSNINRLENAYFSARFQVLPKEASSVSSNDENVMENRWRLPNVDNVNKEPRRSQSSVGCLESFYEGLCKFASNSKFEECGRLRNSDPFNSSSNLIADLSFDPDEHYIAAAGVSKKIKIFDLSAISSNSFDIQYPVVEMSNNSKLSCVCWNTCIRNHLASTDYQGVVQMWDAGTGQLLSEYMEHRKRAWSVHFSASDPTMFASGSDDCSVKLWNISEARIKHFHNKSLLIQYIGCDYTI</sequence>
<evidence type="ECO:0000313" key="3">
    <source>
        <dbReference type="EMBL" id="KAL2336144.1"/>
    </source>
</evidence>
<dbReference type="Pfam" id="PF00400">
    <property type="entry name" value="WD40"/>
    <property type="match status" value="2"/>
</dbReference>
<keyword evidence="1" id="KW-0853">WD repeat</keyword>
<protein>
    <submittedName>
        <fullName evidence="3">Uncharacterized protein</fullName>
    </submittedName>
</protein>
<evidence type="ECO:0000313" key="4">
    <source>
        <dbReference type="Proteomes" id="UP001603857"/>
    </source>
</evidence>
<dbReference type="SMART" id="SM00320">
    <property type="entry name" value="WD40"/>
    <property type="match status" value="3"/>
</dbReference>
<dbReference type="EMBL" id="JBGMDY010000004">
    <property type="protein sequence ID" value="KAL2336144.1"/>
    <property type="molecule type" value="Genomic_DNA"/>
</dbReference>
<name>A0ABD1MK04_9FABA</name>
<dbReference type="InterPro" id="IPR036322">
    <property type="entry name" value="WD40_repeat_dom_sf"/>
</dbReference>
<gene>
    <name evidence="3" type="ORF">Fmac_010590</name>
</gene>
<comment type="caution">
    <text evidence="3">The sequence shown here is derived from an EMBL/GenBank/DDBJ whole genome shotgun (WGS) entry which is preliminary data.</text>
</comment>
<proteinExistence type="predicted"/>
<dbReference type="InterPro" id="IPR001680">
    <property type="entry name" value="WD40_rpt"/>
</dbReference>
<organism evidence="3 4">
    <name type="scientific">Flemingia macrophylla</name>
    <dbReference type="NCBI Taxonomy" id="520843"/>
    <lineage>
        <taxon>Eukaryota</taxon>
        <taxon>Viridiplantae</taxon>
        <taxon>Streptophyta</taxon>
        <taxon>Embryophyta</taxon>
        <taxon>Tracheophyta</taxon>
        <taxon>Spermatophyta</taxon>
        <taxon>Magnoliopsida</taxon>
        <taxon>eudicotyledons</taxon>
        <taxon>Gunneridae</taxon>
        <taxon>Pentapetalae</taxon>
        <taxon>rosids</taxon>
        <taxon>fabids</taxon>
        <taxon>Fabales</taxon>
        <taxon>Fabaceae</taxon>
        <taxon>Papilionoideae</taxon>
        <taxon>50 kb inversion clade</taxon>
        <taxon>NPAAA clade</taxon>
        <taxon>indigoferoid/millettioid clade</taxon>
        <taxon>Phaseoleae</taxon>
        <taxon>Flemingia</taxon>
    </lineage>
</organism>
<feature type="repeat" description="WD" evidence="1">
    <location>
        <begin position="375"/>
        <end position="417"/>
    </location>
</feature>
<keyword evidence="2" id="KW-0175">Coiled coil</keyword>
<dbReference type="InterPro" id="IPR015943">
    <property type="entry name" value="WD40/YVTN_repeat-like_dom_sf"/>
</dbReference>
<accession>A0ABD1MK04</accession>
<reference evidence="3 4" key="1">
    <citation type="submission" date="2024-08" db="EMBL/GenBank/DDBJ databases">
        <title>Insights into the chromosomal genome structure of Flemingia macrophylla.</title>
        <authorList>
            <person name="Ding Y."/>
            <person name="Zhao Y."/>
            <person name="Bi W."/>
            <person name="Wu M."/>
            <person name="Zhao G."/>
            <person name="Gong Y."/>
            <person name="Li W."/>
            <person name="Zhang P."/>
        </authorList>
    </citation>
    <scope>NUCLEOTIDE SEQUENCE [LARGE SCALE GENOMIC DNA]</scope>
    <source>
        <strain evidence="3">DYQJB</strain>
        <tissue evidence="3">Leaf</tissue>
    </source>
</reference>
<dbReference type="AlphaFoldDB" id="A0ABD1MK04"/>
<feature type="coiled-coil region" evidence="2">
    <location>
        <begin position="120"/>
        <end position="147"/>
    </location>
</feature>
<evidence type="ECO:0000256" key="2">
    <source>
        <dbReference type="SAM" id="Coils"/>
    </source>
</evidence>
<dbReference type="InterPro" id="IPR044630">
    <property type="entry name" value="SPA1/2/3/4"/>
</dbReference>
<evidence type="ECO:0000256" key="1">
    <source>
        <dbReference type="PROSITE-ProRule" id="PRU00221"/>
    </source>
</evidence>
<dbReference type="SUPFAM" id="SSF50978">
    <property type="entry name" value="WD40 repeat-like"/>
    <property type="match status" value="1"/>
</dbReference>
<dbReference type="PANTHER" id="PTHR44218">
    <property type="entry name" value="PROTEIN SPA1-RELATED 2"/>
    <property type="match status" value="1"/>
</dbReference>
<keyword evidence="4" id="KW-1185">Reference proteome</keyword>
<dbReference type="PROSITE" id="PS50082">
    <property type="entry name" value="WD_REPEATS_2"/>
    <property type="match status" value="1"/>
</dbReference>
<dbReference type="Gene3D" id="2.130.10.10">
    <property type="entry name" value="YVTN repeat-like/Quinoprotein amine dehydrogenase"/>
    <property type="match status" value="1"/>
</dbReference>